<feature type="compositionally biased region" description="Pro residues" evidence="1">
    <location>
        <begin position="1092"/>
        <end position="1106"/>
    </location>
</feature>
<feature type="region of interest" description="Disordered" evidence="1">
    <location>
        <begin position="1087"/>
        <end position="1163"/>
    </location>
</feature>
<name>A0A0G4F1Y0_9ALVE</name>
<feature type="compositionally biased region" description="Basic and acidic residues" evidence="1">
    <location>
        <begin position="315"/>
        <end position="324"/>
    </location>
</feature>
<feature type="region of interest" description="Disordered" evidence="1">
    <location>
        <begin position="984"/>
        <end position="1003"/>
    </location>
</feature>
<feature type="region of interest" description="Disordered" evidence="1">
    <location>
        <begin position="926"/>
        <end position="971"/>
    </location>
</feature>
<feature type="compositionally biased region" description="Basic and acidic residues" evidence="1">
    <location>
        <begin position="733"/>
        <end position="748"/>
    </location>
</feature>
<sequence>MVVTKLVSSDVRRPQEVLRKLCAWNSELSRCSSAETLLDLVAEREMRLNTVNRVTALFRLGKLFLQEHPDERGSESALRRWRSLSGGRERVFRSLVNDVKRLNYTVAQPKTLANAFWALTVFGVNDPVAFSRLADAVVQRRDAVKPKEMACVLWCFHRMRFYHRMLLNAACAQLADFADEFEPNNVALTVWALGKFGFFHAGAFSAVSRTVMRRTSAFSANQLGMIALSIANLGRRGDFVELFDVIAESLARQEALESLSLSQLANALDAFGQVPVAPGDVTGASYISARAAAESQREREQGEWGYSDMWVHERERETEKDRTESASVPGLFSPLSRSSSTAPASSPPPSRWNALFRAASERAQLGLHGRFGIEGGRGRVGLDEAAKLFLCLSVGRVQTSAQTGRGGRDTETTSRLAILLDEAADVLSERDRRSKERLRDCDVALPASSSVGKGEEEHEEKIEETMRAAQRILEAYGCHQHSLPPPRLLSCCIRALSVAAEVSLARTAHSSAVSASLAQRAAAALMGLNYVGVLSPSAQLPLMRLLSVHLSGLCSQPVEGGGHRGRGLGISNTDLARFTPCVAAVASLGHIDLELLEERGGEIGKEAKRRDASTMLPDEIEVVREARRLAVLCLRASVECFESIARSGGVSRLSLALTEGSLHLLSGPFWAAVVSGGVRNPEGLSVCERAEALVMTLPPDRIAGHVQAAQKITWALHGLKTVRRERVGGVAEGKRESFQRIEGEGQRQEEEEGESLSERRDLTNESEESGSTSGGWLESLSVLSRHERSMSAHDFRASTSRLHVMVAGHLRERFPTYADLYSVCPELQEQTSSAPLPSECVDWRMEEPVGGAGMLVDIAVPSLRLAVEVDGASHFLVRADAAAENKYSHDAYFGDPSLTSRNVGGPIGSGEVQSLAGVSDEMAHTETHQMMSLQHKSRSGRPGEGRPPVHTRKPFQVPSPVPTRSRKEVAVQNAPHVETACRLLTTSVRDGPGRSLLEKGPGRDTEVLEMPAEPFNAPLPPPLSPRRPISERGNLPQNPPTIPHQDTNEAQRHSHTSMCSTPLHDAHPQNPSYFRREGRAKMQGRPVLAHLPPTPSSVSPLPPAPPASSRVGTPPLPPRQSPRPSRVPQKVVEGAQKQTVNSPQTPRRIPAHGVDEAIPTPSLGGPLKQRLRLHGRSVFKHWFLQRDGWRVVSLHLPSYLLDTRADKRELDVVVEESLKASVRSWENSTESHERANPDS</sequence>
<feature type="compositionally biased region" description="Polar residues" evidence="1">
    <location>
        <begin position="1136"/>
        <end position="1145"/>
    </location>
</feature>
<protein>
    <recommendedName>
        <fullName evidence="3">RAP domain-containing protein</fullName>
    </recommendedName>
</protein>
<dbReference type="AlphaFoldDB" id="A0A0G4F1Y0"/>
<dbReference type="VEuPathDB" id="CryptoDB:Cvel_14749"/>
<accession>A0A0G4F1Y0</accession>
<feature type="region of interest" description="Disordered" evidence="1">
    <location>
        <begin position="733"/>
        <end position="777"/>
    </location>
</feature>
<feature type="compositionally biased region" description="Low complexity" evidence="1">
    <location>
        <begin position="333"/>
        <end position="344"/>
    </location>
</feature>
<reference evidence="2" key="1">
    <citation type="submission" date="2014-11" db="EMBL/GenBank/DDBJ databases">
        <authorList>
            <person name="Otto D Thomas"/>
            <person name="Naeem Raeece"/>
        </authorList>
    </citation>
    <scope>NUCLEOTIDE SEQUENCE</scope>
</reference>
<feature type="region of interest" description="Disordered" evidence="1">
    <location>
        <begin position="315"/>
        <end position="351"/>
    </location>
</feature>
<gene>
    <name evidence="2" type="ORF">Cvel_14749</name>
</gene>
<feature type="region of interest" description="Disordered" evidence="1">
    <location>
        <begin position="1012"/>
        <end position="1073"/>
    </location>
</feature>
<evidence type="ECO:0008006" key="3">
    <source>
        <dbReference type="Google" id="ProtNLM"/>
    </source>
</evidence>
<organism evidence="2">
    <name type="scientific">Chromera velia CCMP2878</name>
    <dbReference type="NCBI Taxonomy" id="1169474"/>
    <lineage>
        <taxon>Eukaryota</taxon>
        <taxon>Sar</taxon>
        <taxon>Alveolata</taxon>
        <taxon>Colpodellida</taxon>
        <taxon>Chromeraceae</taxon>
        <taxon>Chromera</taxon>
    </lineage>
</organism>
<evidence type="ECO:0000313" key="2">
    <source>
        <dbReference type="EMBL" id="CEM05860.1"/>
    </source>
</evidence>
<evidence type="ECO:0000256" key="1">
    <source>
        <dbReference type="SAM" id="MobiDB-lite"/>
    </source>
</evidence>
<proteinExistence type="predicted"/>
<dbReference type="EMBL" id="CDMZ01000068">
    <property type="protein sequence ID" value="CEM05860.1"/>
    <property type="molecule type" value="Genomic_DNA"/>
</dbReference>